<dbReference type="SMART" id="SM00198">
    <property type="entry name" value="SCP"/>
    <property type="match status" value="1"/>
</dbReference>
<keyword evidence="2" id="KW-0964">Secreted</keyword>
<reference evidence="6 7" key="1">
    <citation type="journal article" date="2007" name="Nature">
        <title>Evolution of genes and genomes on the Drosophila phylogeny.</title>
        <authorList>
            <consortium name="Drosophila 12 Genomes Consortium"/>
            <person name="Clark A.G."/>
            <person name="Eisen M.B."/>
            <person name="Smith D.R."/>
            <person name="Bergman C.M."/>
            <person name="Oliver B."/>
            <person name="Markow T.A."/>
            <person name="Kaufman T.C."/>
            <person name="Kellis M."/>
            <person name="Gelbart W."/>
            <person name="Iyer V.N."/>
            <person name="Pollard D.A."/>
            <person name="Sackton T.B."/>
            <person name="Larracuente A.M."/>
            <person name="Singh N.D."/>
            <person name="Abad J.P."/>
            <person name="Abt D.N."/>
            <person name="Adryan B."/>
            <person name="Aguade M."/>
            <person name="Akashi H."/>
            <person name="Anderson W.W."/>
            <person name="Aquadro C.F."/>
            <person name="Ardell D.H."/>
            <person name="Arguello R."/>
            <person name="Artieri C.G."/>
            <person name="Barbash D.A."/>
            <person name="Barker D."/>
            <person name="Barsanti P."/>
            <person name="Batterham P."/>
            <person name="Batzoglou S."/>
            <person name="Begun D."/>
            <person name="Bhutkar A."/>
            <person name="Blanco E."/>
            <person name="Bosak S.A."/>
            <person name="Bradley R.K."/>
            <person name="Brand A.D."/>
            <person name="Brent M.R."/>
            <person name="Brooks A.N."/>
            <person name="Brown R.H."/>
            <person name="Butlin R.K."/>
            <person name="Caggese C."/>
            <person name="Calvi B.R."/>
            <person name="Bernardo de Carvalho A."/>
            <person name="Caspi A."/>
            <person name="Castrezana S."/>
            <person name="Celniker S.E."/>
            <person name="Chang J.L."/>
            <person name="Chapple C."/>
            <person name="Chatterji S."/>
            <person name="Chinwalla A."/>
            <person name="Civetta A."/>
            <person name="Clifton S.W."/>
            <person name="Comeron J.M."/>
            <person name="Costello J.C."/>
            <person name="Coyne J.A."/>
            <person name="Daub J."/>
            <person name="David R.G."/>
            <person name="Delcher A.L."/>
            <person name="Delehaunty K."/>
            <person name="Do C.B."/>
            <person name="Ebling H."/>
            <person name="Edwards K."/>
            <person name="Eickbush T."/>
            <person name="Evans J.D."/>
            <person name="Filipski A."/>
            <person name="Findeiss S."/>
            <person name="Freyhult E."/>
            <person name="Fulton L."/>
            <person name="Fulton R."/>
            <person name="Garcia A.C."/>
            <person name="Gardiner A."/>
            <person name="Garfield D.A."/>
            <person name="Garvin B.E."/>
            <person name="Gibson G."/>
            <person name="Gilbert D."/>
            <person name="Gnerre S."/>
            <person name="Godfrey J."/>
            <person name="Good R."/>
            <person name="Gotea V."/>
            <person name="Gravely B."/>
            <person name="Greenberg A.J."/>
            <person name="Griffiths-Jones S."/>
            <person name="Gross S."/>
            <person name="Guigo R."/>
            <person name="Gustafson E.A."/>
            <person name="Haerty W."/>
            <person name="Hahn M.W."/>
            <person name="Halligan D.L."/>
            <person name="Halpern A.L."/>
            <person name="Halter G.M."/>
            <person name="Han M.V."/>
            <person name="Heger A."/>
            <person name="Hillier L."/>
            <person name="Hinrichs A.S."/>
            <person name="Holmes I."/>
            <person name="Hoskins R.A."/>
            <person name="Hubisz M.J."/>
            <person name="Hultmark D."/>
            <person name="Huntley M.A."/>
            <person name="Jaffe D.B."/>
            <person name="Jagadeeshan S."/>
            <person name="Jeck W.R."/>
            <person name="Johnson J."/>
            <person name="Jones C.D."/>
            <person name="Jordan W.C."/>
            <person name="Karpen G.H."/>
            <person name="Kataoka E."/>
            <person name="Keightley P.D."/>
            <person name="Kheradpour P."/>
            <person name="Kirkness E.F."/>
            <person name="Koerich L.B."/>
            <person name="Kristiansen K."/>
            <person name="Kudrna D."/>
            <person name="Kulathinal R.J."/>
            <person name="Kumar S."/>
            <person name="Kwok R."/>
            <person name="Lander E."/>
            <person name="Langley C.H."/>
            <person name="Lapoint R."/>
            <person name="Lazzaro B.P."/>
            <person name="Lee S.J."/>
            <person name="Levesque L."/>
            <person name="Li R."/>
            <person name="Lin C.F."/>
            <person name="Lin M.F."/>
            <person name="Lindblad-Toh K."/>
            <person name="Llopart A."/>
            <person name="Long M."/>
            <person name="Low L."/>
            <person name="Lozovsky E."/>
            <person name="Lu J."/>
            <person name="Luo M."/>
            <person name="Machado C.A."/>
            <person name="Makalowski W."/>
            <person name="Marzo M."/>
            <person name="Matsuda M."/>
            <person name="Matzkin L."/>
            <person name="McAllister B."/>
            <person name="McBride C.S."/>
            <person name="McKernan B."/>
            <person name="McKernan K."/>
            <person name="Mendez-Lago M."/>
            <person name="Minx P."/>
            <person name="Mollenhauer M.U."/>
            <person name="Montooth K."/>
            <person name="Mount S.M."/>
            <person name="Mu X."/>
            <person name="Myers E."/>
            <person name="Negre B."/>
            <person name="Newfeld S."/>
            <person name="Nielsen R."/>
            <person name="Noor M.A."/>
            <person name="O'Grady P."/>
            <person name="Pachter L."/>
            <person name="Papaceit M."/>
            <person name="Parisi M.J."/>
            <person name="Parisi M."/>
            <person name="Parts L."/>
            <person name="Pedersen J.S."/>
            <person name="Pesole G."/>
            <person name="Phillippy A.M."/>
            <person name="Ponting C.P."/>
            <person name="Pop M."/>
            <person name="Porcelli D."/>
            <person name="Powell J.R."/>
            <person name="Prohaska S."/>
            <person name="Pruitt K."/>
            <person name="Puig M."/>
            <person name="Quesneville H."/>
            <person name="Ram K.R."/>
            <person name="Rand D."/>
            <person name="Rasmussen M.D."/>
            <person name="Reed L.K."/>
            <person name="Reenan R."/>
            <person name="Reily A."/>
            <person name="Remington K.A."/>
            <person name="Rieger T.T."/>
            <person name="Ritchie M.G."/>
            <person name="Robin C."/>
            <person name="Rogers Y.H."/>
            <person name="Rohde C."/>
            <person name="Rozas J."/>
            <person name="Rubenfield M.J."/>
            <person name="Ruiz A."/>
            <person name="Russo S."/>
            <person name="Salzberg S.L."/>
            <person name="Sanchez-Gracia A."/>
            <person name="Saranga D.J."/>
            <person name="Sato H."/>
            <person name="Schaeffer S.W."/>
            <person name="Schatz M.C."/>
            <person name="Schlenke T."/>
            <person name="Schwartz R."/>
            <person name="Segarra C."/>
            <person name="Singh R.S."/>
            <person name="Sirot L."/>
            <person name="Sirota M."/>
            <person name="Sisneros N.B."/>
            <person name="Smith C.D."/>
            <person name="Smith T.F."/>
            <person name="Spieth J."/>
            <person name="Stage D.E."/>
            <person name="Stark A."/>
            <person name="Stephan W."/>
            <person name="Strausberg R.L."/>
            <person name="Strempel S."/>
            <person name="Sturgill D."/>
            <person name="Sutton G."/>
            <person name="Sutton G.G."/>
            <person name="Tao W."/>
            <person name="Teichmann S."/>
            <person name="Tobari Y.N."/>
            <person name="Tomimura Y."/>
            <person name="Tsolas J.M."/>
            <person name="Valente V.L."/>
            <person name="Venter E."/>
            <person name="Venter J.C."/>
            <person name="Vicario S."/>
            <person name="Vieira F.G."/>
            <person name="Vilella A.J."/>
            <person name="Villasante A."/>
            <person name="Walenz B."/>
            <person name="Wang J."/>
            <person name="Wasserman M."/>
            <person name="Watts T."/>
            <person name="Wilson D."/>
            <person name="Wilson R.K."/>
            <person name="Wing R.A."/>
            <person name="Wolfner M.F."/>
            <person name="Wong A."/>
            <person name="Wong G.K."/>
            <person name="Wu C.I."/>
            <person name="Wu G."/>
            <person name="Yamamoto D."/>
            <person name="Yang H.P."/>
            <person name="Yang S.P."/>
            <person name="Yorke J.A."/>
            <person name="Yoshida K."/>
            <person name="Zdobnov E."/>
            <person name="Zhang P."/>
            <person name="Zhang Y."/>
            <person name="Zimin A.V."/>
            <person name="Baldwin J."/>
            <person name="Abdouelleil A."/>
            <person name="Abdulkadir J."/>
            <person name="Abebe A."/>
            <person name="Abera B."/>
            <person name="Abreu J."/>
            <person name="Acer S.C."/>
            <person name="Aftuck L."/>
            <person name="Alexander A."/>
            <person name="An P."/>
            <person name="Anderson E."/>
            <person name="Anderson S."/>
            <person name="Arachi H."/>
            <person name="Azer M."/>
            <person name="Bachantsang P."/>
            <person name="Barry A."/>
            <person name="Bayul T."/>
            <person name="Berlin A."/>
            <person name="Bessette D."/>
            <person name="Bloom T."/>
            <person name="Blye J."/>
            <person name="Boguslavskiy L."/>
            <person name="Bonnet C."/>
            <person name="Boukhgalter B."/>
            <person name="Bourzgui I."/>
            <person name="Brown A."/>
            <person name="Cahill P."/>
            <person name="Channer S."/>
            <person name="Cheshatsang Y."/>
            <person name="Chuda L."/>
            <person name="Citroen M."/>
            <person name="Collymore A."/>
            <person name="Cooke P."/>
            <person name="Costello M."/>
            <person name="D'Aco K."/>
            <person name="Daza R."/>
            <person name="De Haan G."/>
            <person name="DeGray S."/>
            <person name="DeMaso C."/>
            <person name="Dhargay N."/>
            <person name="Dooley K."/>
            <person name="Dooley E."/>
            <person name="Doricent M."/>
            <person name="Dorje P."/>
            <person name="Dorjee K."/>
            <person name="Dupes A."/>
            <person name="Elong R."/>
            <person name="Falk J."/>
            <person name="Farina A."/>
            <person name="Faro S."/>
            <person name="Ferguson D."/>
            <person name="Fisher S."/>
            <person name="Foley C.D."/>
            <person name="Franke A."/>
            <person name="Friedrich D."/>
            <person name="Gadbois L."/>
            <person name="Gearin G."/>
            <person name="Gearin C.R."/>
            <person name="Giannoukos G."/>
            <person name="Goode T."/>
            <person name="Graham J."/>
            <person name="Grandbois E."/>
            <person name="Grewal S."/>
            <person name="Gyaltsen K."/>
            <person name="Hafez N."/>
            <person name="Hagos B."/>
            <person name="Hall J."/>
            <person name="Henson C."/>
            <person name="Hollinger A."/>
            <person name="Honan T."/>
            <person name="Huard M.D."/>
            <person name="Hughes L."/>
            <person name="Hurhula B."/>
            <person name="Husby M.E."/>
            <person name="Kamat A."/>
            <person name="Kanga B."/>
            <person name="Kashin S."/>
            <person name="Khazanovich D."/>
            <person name="Kisner P."/>
            <person name="Lance K."/>
            <person name="Lara M."/>
            <person name="Lee W."/>
            <person name="Lennon N."/>
            <person name="Letendre F."/>
            <person name="LeVine R."/>
            <person name="Lipovsky A."/>
            <person name="Liu X."/>
            <person name="Liu J."/>
            <person name="Liu S."/>
            <person name="Lokyitsang T."/>
            <person name="Lokyitsang Y."/>
            <person name="Lubonja R."/>
            <person name="Lui A."/>
            <person name="MacDonald P."/>
            <person name="Magnisalis V."/>
            <person name="Maru K."/>
            <person name="Matthews C."/>
            <person name="McCusker W."/>
            <person name="McDonough S."/>
            <person name="Mehta T."/>
            <person name="Meldrim J."/>
            <person name="Meneus L."/>
            <person name="Mihai O."/>
            <person name="Mihalev A."/>
            <person name="Mihova T."/>
            <person name="Mittelman R."/>
            <person name="Mlenga V."/>
            <person name="Montmayeur A."/>
            <person name="Mulrain L."/>
            <person name="Navidi A."/>
            <person name="Naylor J."/>
            <person name="Negash T."/>
            <person name="Nguyen T."/>
            <person name="Nguyen N."/>
            <person name="Nicol R."/>
            <person name="Norbu C."/>
            <person name="Norbu N."/>
            <person name="Novod N."/>
            <person name="O'Neill B."/>
            <person name="Osman S."/>
            <person name="Markiewicz E."/>
            <person name="Oyono O.L."/>
            <person name="Patti C."/>
            <person name="Phunkhang P."/>
            <person name="Pierre F."/>
            <person name="Priest M."/>
            <person name="Raghuraman S."/>
            <person name="Rege F."/>
            <person name="Reyes R."/>
            <person name="Rise C."/>
            <person name="Rogov P."/>
            <person name="Ross K."/>
            <person name="Ryan E."/>
            <person name="Settipalli S."/>
            <person name="Shea T."/>
            <person name="Sherpa N."/>
            <person name="Shi L."/>
            <person name="Shih D."/>
            <person name="Sparrow T."/>
            <person name="Spaulding J."/>
            <person name="Stalker J."/>
            <person name="Stange-Thomann N."/>
            <person name="Stavropoulos S."/>
            <person name="Stone C."/>
            <person name="Strader C."/>
            <person name="Tesfaye S."/>
            <person name="Thomson T."/>
            <person name="Thoulutsang Y."/>
            <person name="Thoulutsang D."/>
            <person name="Topham K."/>
            <person name="Topping I."/>
            <person name="Tsamla T."/>
            <person name="Vassiliev H."/>
            <person name="Vo A."/>
            <person name="Wangchuk T."/>
            <person name="Wangdi T."/>
            <person name="Weiand M."/>
            <person name="Wilkinson J."/>
            <person name="Wilson A."/>
            <person name="Yadav S."/>
            <person name="Young G."/>
            <person name="Yu Q."/>
            <person name="Zembek L."/>
            <person name="Zhong D."/>
            <person name="Zimmer A."/>
            <person name="Zwirko Z."/>
            <person name="Jaffe D.B."/>
            <person name="Alvarez P."/>
            <person name="Brockman W."/>
            <person name="Butler J."/>
            <person name="Chin C."/>
            <person name="Gnerre S."/>
            <person name="Grabherr M."/>
            <person name="Kleber M."/>
            <person name="Mauceli E."/>
            <person name="MacCallum I."/>
        </authorList>
    </citation>
    <scope>NUCLEOTIDE SEQUENCE [LARGE SCALE GENOMIC DNA]</scope>
    <source>
        <strain evidence="7">Tucson 15081-1352.22</strain>
    </source>
</reference>
<name>B4K4P3_DROMO</name>
<keyword evidence="7" id="KW-1185">Reference proteome</keyword>
<keyword evidence="4" id="KW-0732">Signal</keyword>
<feature type="region of interest" description="Disordered" evidence="3">
    <location>
        <begin position="264"/>
        <end position="390"/>
    </location>
</feature>
<feature type="chain" id="PRO_5006456272" description="SCP domain-containing protein" evidence="4">
    <location>
        <begin position="26"/>
        <end position="481"/>
    </location>
</feature>
<proteinExistence type="predicted"/>
<evidence type="ECO:0000256" key="1">
    <source>
        <dbReference type="ARBA" id="ARBA00004613"/>
    </source>
</evidence>
<dbReference type="InterPro" id="IPR014044">
    <property type="entry name" value="CAP_dom"/>
</dbReference>
<dbReference type="Gene3D" id="3.40.33.10">
    <property type="entry name" value="CAP"/>
    <property type="match status" value="1"/>
</dbReference>
<feature type="compositionally biased region" description="Polar residues" evidence="3">
    <location>
        <begin position="371"/>
        <end position="388"/>
    </location>
</feature>
<gene>
    <name evidence="6" type="primary">Dmoj\GI23009</name>
    <name evidence="6" type="ORF">Dmoj_GI23009</name>
</gene>
<dbReference type="AlphaFoldDB" id="B4K4P3"/>
<dbReference type="InParanoid" id="B4K4P3"/>
<evidence type="ECO:0000313" key="7">
    <source>
        <dbReference type="Proteomes" id="UP000009192"/>
    </source>
</evidence>
<dbReference type="eggNOG" id="KOG3017">
    <property type="taxonomic scope" value="Eukaryota"/>
</dbReference>
<dbReference type="Pfam" id="PF00188">
    <property type="entry name" value="CAP"/>
    <property type="match status" value="1"/>
</dbReference>
<dbReference type="SMR" id="B4K4P3"/>
<sequence>MRSNGKMSLSSAIVCLCCIILTAQAAKKNYCKPDLCHGVQHVACLTKPQKLFKDECNSDAEIIKLNKQDKAYIIKSINKIRNHVANGSVEGFNSACNMTTVKWDAELAYIAKMNVRVCSHHRDACRNTDKHKNVGQTTAYGGVKGKNRTPKEFIKRHFKAWFAQWKLATMKDILRYDSKEDIPPHNFLQIVHDKVQKIGCASLKQSKNGWIQNFFTCNYDEAPIKGQAVYKTGHPGAQCVSGRDQHFKSLCNVVDKNAVDMVEPEAPNNQTQKPQVDAENKPANHTQKPQVDAQNKPANHTQKPQVDAQNKPANHTQIPPIDAQNKPDNQTQNPQVDAPNKPDNQTQIPPIDAQNKPDNQTQIPPIDAQNKPDSQTQNPQADAQNKLDNQAPKILSRTIVSTNGAIEIIKLNPGITPVENVERNLKIQRAIEKEAKEWRKRFARFLAEIENTEKKTNIRKIQIFTWNHQVDISFKRPEEDE</sequence>
<dbReference type="GO" id="GO:0005576">
    <property type="term" value="C:extracellular region"/>
    <property type="evidence" value="ECO:0007669"/>
    <property type="project" value="UniProtKB-SubCell"/>
</dbReference>
<feature type="domain" description="SCP" evidence="5">
    <location>
        <begin position="68"/>
        <end position="222"/>
    </location>
</feature>
<feature type="compositionally biased region" description="Polar residues" evidence="3">
    <location>
        <begin position="283"/>
        <end position="317"/>
    </location>
</feature>
<evidence type="ECO:0000259" key="5">
    <source>
        <dbReference type="SMART" id="SM00198"/>
    </source>
</evidence>
<evidence type="ECO:0000256" key="2">
    <source>
        <dbReference type="ARBA" id="ARBA00022525"/>
    </source>
</evidence>
<feature type="compositionally biased region" description="Polar residues" evidence="3">
    <location>
        <begin position="326"/>
        <end position="335"/>
    </location>
</feature>
<dbReference type="HOGENOM" id="CLU_720167_0_0_1"/>
<organism evidence="6 7">
    <name type="scientific">Drosophila mojavensis</name>
    <name type="common">Fruit fly</name>
    <dbReference type="NCBI Taxonomy" id="7230"/>
    <lineage>
        <taxon>Eukaryota</taxon>
        <taxon>Metazoa</taxon>
        <taxon>Ecdysozoa</taxon>
        <taxon>Arthropoda</taxon>
        <taxon>Hexapoda</taxon>
        <taxon>Insecta</taxon>
        <taxon>Pterygota</taxon>
        <taxon>Neoptera</taxon>
        <taxon>Endopterygota</taxon>
        <taxon>Diptera</taxon>
        <taxon>Brachycera</taxon>
        <taxon>Muscomorpha</taxon>
        <taxon>Ephydroidea</taxon>
        <taxon>Drosophilidae</taxon>
        <taxon>Drosophila</taxon>
    </lineage>
</organism>
<evidence type="ECO:0000256" key="3">
    <source>
        <dbReference type="SAM" id="MobiDB-lite"/>
    </source>
</evidence>
<accession>B4K4P3</accession>
<dbReference type="CDD" id="cd05380">
    <property type="entry name" value="CAP_euk"/>
    <property type="match status" value="1"/>
</dbReference>
<comment type="subcellular location">
    <subcellularLocation>
        <location evidence="1">Secreted</location>
    </subcellularLocation>
</comment>
<evidence type="ECO:0000256" key="4">
    <source>
        <dbReference type="SAM" id="SignalP"/>
    </source>
</evidence>
<dbReference type="KEGG" id="dmo:Dmoj_GI23009"/>
<dbReference type="EMBL" id="CH933806">
    <property type="protein sequence ID" value="EDW15019.2"/>
    <property type="molecule type" value="Genomic_DNA"/>
</dbReference>
<evidence type="ECO:0000313" key="6">
    <source>
        <dbReference type="EMBL" id="EDW15019.2"/>
    </source>
</evidence>
<protein>
    <recommendedName>
        <fullName evidence="5">SCP domain-containing protein</fullName>
    </recommendedName>
</protein>
<feature type="signal peptide" evidence="4">
    <location>
        <begin position="1"/>
        <end position="25"/>
    </location>
</feature>
<dbReference type="InterPro" id="IPR035940">
    <property type="entry name" value="CAP_sf"/>
</dbReference>
<dbReference type="OrthoDB" id="414826at2759"/>
<dbReference type="SUPFAM" id="SSF55797">
    <property type="entry name" value="PR-1-like"/>
    <property type="match status" value="1"/>
</dbReference>
<dbReference type="Proteomes" id="UP000009192">
    <property type="component" value="Unassembled WGS sequence"/>
</dbReference>